<accession>A0A644ZFV9</accession>
<dbReference type="AlphaFoldDB" id="A0A644ZFV9"/>
<gene>
    <name evidence="1" type="ORF">SDC9_83346</name>
</gene>
<protein>
    <recommendedName>
        <fullName evidence="2">HEPN domain-containing protein</fullName>
    </recommendedName>
</protein>
<evidence type="ECO:0000313" key="1">
    <source>
        <dbReference type="EMBL" id="MPM36744.1"/>
    </source>
</evidence>
<organism evidence="1">
    <name type="scientific">bioreactor metagenome</name>
    <dbReference type="NCBI Taxonomy" id="1076179"/>
    <lineage>
        <taxon>unclassified sequences</taxon>
        <taxon>metagenomes</taxon>
        <taxon>ecological metagenomes</taxon>
    </lineage>
</organism>
<evidence type="ECO:0008006" key="2">
    <source>
        <dbReference type="Google" id="ProtNLM"/>
    </source>
</evidence>
<comment type="caution">
    <text evidence="1">The sequence shown here is derived from an EMBL/GenBank/DDBJ whole genome shotgun (WGS) entry which is preliminary data.</text>
</comment>
<sequence>MENLIKLIAICQAYKAGAFGVEEFQHKLESVYLPDECKYTLEKIQHNAFNHLEKIFFFYPEEEHKQHADKVADELIQATILEQKRLKEYSPYQK</sequence>
<reference evidence="1" key="1">
    <citation type="submission" date="2019-08" db="EMBL/GenBank/DDBJ databases">
        <authorList>
            <person name="Kucharzyk K."/>
            <person name="Murdoch R.W."/>
            <person name="Higgins S."/>
            <person name="Loffler F."/>
        </authorList>
    </citation>
    <scope>NUCLEOTIDE SEQUENCE</scope>
</reference>
<proteinExistence type="predicted"/>
<name>A0A644ZFV9_9ZZZZ</name>
<dbReference type="EMBL" id="VSSQ01007705">
    <property type="protein sequence ID" value="MPM36744.1"/>
    <property type="molecule type" value="Genomic_DNA"/>
</dbReference>